<accession>A0ABQ9HEC0</accession>
<sequence length="403" mass="44327">MLSTSPAAVTCPWMVGIDARGVPTACRTMKLSSLLVIRRGRPETSRRVCATSGSHTVRHQLSIDKLEQGRDLAESRVWVAQRRAYGDVNTACHETNSLVPLLSLSPNPRRTVQDTDQGRPFLASRVACHTANNGPECNGGGNGRSPRKPADQRHRSGTILICENPSVTRPGLNPVRLGGMNCGEQHREVRLGRLHTQLPVAPNAVEFIPYTQAFSPLASHQGEPGSIPCRVTPGFSQVRIVPDDAAGWQIFSGISRFPHPFITALLHSYLNHPHGLSRPSNNCHVFFRRLTLTSAGIQVASDRVRQPHTTRSVDACIIQQTETDRPSRFQEHSRLIFDGELFLLLPRATASTIARPQKNCVALIGILFSVENVTSIKDHMKTVPVMEYTPAAFCKSNARDELV</sequence>
<organism evidence="2 3">
    <name type="scientific">Dryococelus australis</name>
    <dbReference type="NCBI Taxonomy" id="614101"/>
    <lineage>
        <taxon>Eukaryota</taxon>
        <taxon>Metazoa</taxon>
        <taxon>Ecdysozoa</taxon>
        <taxon>Arthropoda</taxon>
        <taxon>Hexapoda</taxon>
        <taxon>Insecta</taxon>
        <taxon>Pterygota</taxon>
        <taxon>Neoptera</taxon>
        <taxon>Polyneoptera</taxon>
        <taxon>Phasmatodea</taxon>
        <taxon>Verophasmatodea</taxon>
        <taxon>Anareolatae</taxon>
        <taxon>Phasmatidae</taxon>
        <taxon>Eurycanthinae</taxon>
        <taxon>Dryococelus</taxon>
    </lineage>
</organism>
<protein>
    <submittedName>
        <fullName evidence="2">Uncharacterized protein</fullName>
    </submittedName>
</protein>
<evidence type="ECO:0000256" key="1">
    <source>
        <dbReference type="SAM" id="MobiDB-lite"/>
    </source>
</evidence>
<evidence type="ECO:0000313" key="3">
    <source>
        <dbReference type="Proteomes" id="UP001159363"/>
    </source>
</evidence>
<proteinExistence type="predicted"/>
<keyword evidence="3" id="KW-1185">Reference proteome</keyword>
<gene>
    <name evidence="2" type="ORF">PR048_014488</name>
</gene>
<dbReference type="Proteomes" id="UP001159363">
    <property type="component" value="Chromosome 4"/>
</dbReference>
<evidence type="ECO:0000313" key="2">
    <source>
        <dbReference type="EMBL" id="KAJ8882676.1"/>
    </source>
</evidence>
<name>A0ABQ9HEC0_9NEOP</name>
<dbReference type="EMBL" id="JARBHB010000005">
    <property type="protein sequence ID" value="KAJ8882676.1"/>
    <property type="molecule type" value="Genomic_DNA"/>
</dbReference>
<feature type="region of interest" description="Disordered" evidence="1">
    <location>
        <begin position="133"/>
        <end position="153"/>
    </location>
</feature>
<comment type="caution">
    <text evidence="2">The sequence shown here is derived from an EMBL/GenBank/DDBJ whole genome shotgun (WGS) entry which is preliminary data.</text>
</comment>
<reference evidence="2 3" key="1">
    <citation type="submission" date="2023-02" db="EMBL/GenBank/DDBJ databases">
        <title>LHISI_Scaffold_Assembly.</title>
        <authorList>
            <person name="Stuart O.P."/>
            <person name="Cleave R."/>
            <person name="Magrath M.J.L."/>
            <person name="Mikheyev A.S."/>
        </authorList>
    </citation>
    <scope>NUCLEOTIDE SEQUENCE [LARGE SCALE GENOMIC DNA]</scope>
    <source>
        <strain evidence="2">Daus_M_001</strain>
        <tissue evidence="2">Leg muscle</tissue>
    </source>
</reference>